<protein>
    <submittedName>
        <fullName evidence="1">Uncharacterized protein</fullName>
    </submittedName>
</protein>
<sequence length="51" mass="5851">MSLNEALSVLGYGKRNLQKSLIFCVSLARVAYVQQEKPPAFNYTHPIYLFM</sequence>
<name>A0ABC9NLF9_ESCAT</name>
<dbReference type="Proteomes" id="UP000003042">
    <property type="component" value="Unassembled WGS sequence"/>
</dbReference>
<reference evidence="1 2" key="1">
    <citation type="submission" date="2008-02" db="EMBL/GenBank/DDBJ databases">
        <title>Annotation of Escherichia albertii TW07627.</title>
        <authorList>
            <person name="Sutton G."/>
            <person name="Whittam T.S."/>
            <person name="Sebastian Y."/>
        </authorList>
    </citation>
    <scope>NUCLEOTIDE SEQUENCE [LARGE SCALE GENOMIC DNA]</scope>
    <source>
        <strain evidence="1 2">TW07627</strain>
    </source>
</reference>
<evidence type="ECO:0000313" key="1">
    <source>
        <dbReference type="EMBL" id="EDS91047.1"/>
    </source>
</evidence>
<comment type="caution">
    <text evidence="1">The sequence shown here is derived from an EMBL/GenBank/DDBJ whole genome shotgun (WGS) entry which is preliminary data.</text>
</comment>
<organism evidence="1 2">
    <name type="scientific">Escherichia albertii (strain TW07627)</name>
    <dbReference type="NCBI Taxonomy" id="502347"/>
    <lineage>
        <taxon>Bacteria</taxon>
        <taxon>Pseudomonadati</taxon>
        <taxon>Pseudomonadota</taxon>
        <taxon>Gammaproteobacteria</taxon>
        <taxon>Enterobacterales</taxon>
        <taxon>Enterobacteriaceae</taxon>
        <taxon>Escherichia</taxon>
    </lineage>
</organism>
<dbReference type="EMBL" id="ABKX01000008">
    <property type="protein sequence ID" value="EDS91047.1"/>
    <property type="molecule type" value="Genomic_DNA"/>
</dbReference>
<accession>A0ABC9NLF9</accession>
<gene>
    <name evidence="1" type="ORF">ESCAB7627_3740</name>
</gene>
<evidence type="ECO:0000313" key="2">
    <source>
        <dbReference type="Proteomes" id="UP000003042"/>
    </source>
</evidence>
<dbReference type="AlphaFoldDB" id="A0ABC9NLF9"/>
<proteinExistence type="predicted"/>